<dbReference type="Proteomes" id="UP001218218">
    <property type="component" value="Unassembled WGS sequence"/>
</dbReference>
<reference evidence="1" key="1">
    <citation type="submission" date="2023-03" db="EMBL/GenBank/DDBJ databases">
        <title>Massive genome expansion in bonnet fungi (Mycena s.s.) driven by repeated elements and novel gene families across ecological guilds.</title>
        <authorList>
            <consortium name="Lawrence Berkeley National Laboratory"/>
            <person name="Harder C.B."/>
            <person name="Miyauchi S."/>
            <person name="Viragh M."/>
            <person name="Kuo A."/>
            <person name="Thoen E."/>
            <person name="Andreopoulos B."/>
            <person name="Lu D."/>
            <person name="Skrede I."/>
            <person name="Drula E."/>
            <person name="Henrissat B."/>
            <person name="Morin E."/>
            <person name="Kohler A."/>
            <person name="Barry K."/>
            <person name="LaButti K."/>
            <person name="Morin E."/>
            <person name="Salamov A."/>
            <person name="Lipzen A."/>
            <person name="Mereny Z."/>
            <person name="Hegedus B."/>
            <person name="Baldrian P."/>
            <person name="Stursova M."/>
            <person name="Weitz H."/>
            <person name="Taylor A."/>
            <person name="Grigoriev I.V."/>
            <person name="Nagy L.G."/>
            <person name="Martin F."/>
            <person name="Kauserud H."/>
        </authorList>
    </citation>
    <scope>NUCLEOTIDE SEQUENCE</scope>
    <source>
        <strain evidence="1">CBHHK002</strain>
    </source>
</reference>
<keyword evidence="2" id="KW-1185">Reference proteome</keyword>
<name>A0AAD7E6N4_9AGAR</name>
<feature type="non-terminal residue" evidence="1">
    <location>
        <position position="1"/>
    </location>
</feature>
<gene>
    <name evidence="1" type="ORF">DFH08DRAFT_724671</name>
</gene>
<organism evidence="1 2">
    <name type="scientific">Mycena albidolilacea</name>
    <dbReference type="NCBI Taxonomy" id="1033008"/>
    <lineage>
        <taxon>Eukaryota</taxon>
        <taxon>Fungi</taxon>
        <taxon>Dikarya</taxon>
        <taxon>Basidiomycota</taxon>
        <taxon>Agaricomycotina</taxon>
        <taxon>Agaricomycetes</taxon>
        <taxon>Agaricomycetidae</taxon>
        <taxon>Agaricales</taxon>
        <taxon>Marasmiineae</taxon>
        <taxon>Mycenaceae</taxon>
        <taxon>Mycena</taxon>
    </lineage>
</organism>
<evidence type="ECO:0000313" key="2">
    <source>
        <dbReference type="Proteomes" id="UP001218218"/>
    </source>
</evidence>
<comment type="caution">
    <text evidence="1">The sequence shown here is derived from an EMBL/GenBank/DDBJ whole genome shotgun (WGS) entry which is preliminary data.</text>
</comment>
<dbReference type="AlphaFoldDB" id="A0AAD7E6N4"/>
<dbReference type="EMBL" id="JARIHO010000144">
    <property type="protein sequence ID" value="KAJ7301094.1"/>
    <property type="molecule type" value="Genomic_DNA"/>
</dbReference>
<evidence type="ECO:0000313" key="1">
    <source>
        <dbReference type="EMBL" id="KAJ7301094.1"/>
    </source>
</evidence>
<proteinExistence type="predicted"/>
<accession>A0AAD7E6N4</accession>
<sequence>FLTATALWNTQWFNKPKFHLFVHIPEHIRRFGPLMLYATESSESFNLVTRLRSIHSTKHAPSLDIGSAFSHLHAVRHLVSSGYVHSDMYRNCIAPRQAGPEVLAL</sequence>
<protein>
    <submittedName>
        <fullName evidence="1">Uncharacterized protein</fullName>
    </submittedName>
</protein>